<dbReference type="SUPFAM" id="SSF52091">
    <property type="entry name" value="SpoIIaa-like"/>
    <property type="match status" value="1"/>
</dbReference>
<dbReference type="KEGG" id="acek:FLP30_06610"/>
<reference evidence="8 9" key="1">
    <citation type="submission" date="2019-09" db="EMBL/GenBank/DDBJ databases">
        <title>Genome sequencing of strain KACC 21233.</title>
        <authorList>
            <person name="Heo J."/>
            <person name="Kim S.-J."/>
            <person name="Kim J.-S."/>
            <person name="Hong S.-B."/>
            <person name="Kwon S.-W."/>
        </authorList>
    </citation>
    <scope>NUCLEOTIDE SEQUENCE [LARGE SCALE GENOMIC DNA]</scope>
    <source>
        <strain evidence="8 9">KACC 21233</strain>
    </source>
</reference>
<evidence type="ECO:0000256" key="1">
    <source>
        <dbReference type="ARBA" id="ARBA00004141"/>
    </source>
</evidence>
<dbReference type="InterPro" id="IPR001902">
    <property type="entry name" value="SLC26A/SulP_fam"/>
</dbReference>
<feature type="transmembrane region" description="Helical" evidence="6">
    <location>
        <begin position="347"/>
        <end position="365"/>
    </location>
</feature>
<dbReference type="AlphaFoldDB" id="A0A5C1YQC8"/>
<protein>
    <submittedName>
        <fullName evidence="8">SulP family inorganic anion transporter</fullName>
    </submittedName>
</protein>
<feature type="domain" description="STAS" evidence="7">
    <location>
        <begin position="456"/>
        <end position="571"/>
    </location>
</feature>
<dbReference type="CDD" id="cd07042">
    <property type="entry name" value="STAS_SulP_like_sulfate_transporter"/>
    <property type="match status" value="1"/>
</dbReference>
<feature type="region of interest" description="Disordered" evidence="5">
    <location>
        <begin position="1"/>
        <end position="29"/>
    </location>
</feature>
<feature type="transmembrane region" description="Helical" evidence="6">
    <location>
        <begin position="221"/>
        <end position="242"/>
    </location>
</feature>
<evidence type="ECO:0000256" key="5">
    <source>
        <dbReference type="SAM" id="MobiDB-lite"/>
    </source>
</evidence>
<evidence type="ECO:0000313" key="8">
    <source>
        <dbReference type="EMBL" id="QEO17429.1"/>
    </source>
</evidence>
<keyword evidence="2 6" id="KW-0812">Transmembrane</keyword>
<evidence type="ECO:0000256" key="4">
    <source>
        <dbReference type="ARBA" id="ARBA00023136"/>
    </source>
</evidence>
<dbReference type="Proteomes" id="UP000324536">
    <property type="component" value="Chromosome"/>
</dbReference>
<feature type="transmembrane region" description="Helical" evidence="6">
    <location>
        <begin position="91"/>
        <end position="111"/>
    </location>
</feature>
<feature type="transmembrane region" description="Helical" evidence="6">
    <location>
        <begin position="371"/>
        <end position="389"/>
    </location>
</feature>
<comment type="subcellular location">
    <subcellularLocation>
        <location evidence="1">Membrane</location>
        <topology evidence="1">Multi-pass membrane protein</topology>
    </subcellularLocation>
</comment>
<proteinExistence type="predicted"/>
<accession>A0A5C1YQC8</accession>
<dbReference type="Pfam" id="PF01740">
    <property type="entry name" value="STAS"/>
    <property type="match status" value="1"/>
</dbReference>
<evidence type="ECO:0000256" key="6">
    <source>
        <dbReference type="SAM" id="Phobius"/>
    </source>
</evidence>
<name>A0A5C1YQC8_9PROT</name>
<dbReference type="GO" id="GO:0016020">
    <property type="term" value="C:membrane"/>
    <property type="evidence" value="ECO:0007669"/>
    <property type="project" value="UniProtKB-SubCell"/>
</dbReference>
<feature type="transmembrane region" description="Helical" evidence="6">
    <location>
        <begin position="63"/>
        <end position="84"/>
    </location>
</feature>
<keyword evidence="3 6" id="KW-1133">Transmembrane helix</keyword>
<dbReference type="OrthoDB" id="9769739at2"/>
<dbReference type="EMBL" id="CP043506">
    <property type="protein sequence ID" value="QEO17429.1"/>
    <property type="molecule type" value="Genomic_DNA"/>
</dbReference>
<gene>
    <name evidence="8" type="ORF">FLP30_06610</name>
</gene>
<dbReference type="Pfam" id="PF00916">
    <property type="entry name" value="Sulfate_transp"/>
    <property type="match status" value="1"/>
</dbReference>
<dbReference type="PANTHER" id="PTHR11814">
    <property type="entry name" value="SULFATE TRANSPORTER"/>
    <property type="match status" value="1"/>
</dbReference>
<sequence length="589" mass="61661">MLHPAPKWQGAIPPPAHRQNSGGCANRVSDSQLWSPTSVRRDILAGLSLAAMNIPRVLGYTRIAGMPAVTGLYTVLLPLVAFACVGSSRHLVVGADSATAAIFSSAISQMAPEGSPHYITLVCAMTLLNAGFLLTARLFRLGFLADFLSRTVLVGFLAGAGVQVGLTMVYDMAGLHPDSHNPAYQIAALIPMLPHAHGLECLLSAVVCAVLLVGQALWPHIPITLAIIIMGMGLGWVLPLSHLGIPTLGQVSGGLPTLTLPWISWNDLVALLPVSASCVFVIITQSAATARAFADTPRSAADENRDILGLCAANAAAGLSGAFTVNGSPALTAMAVRSGATSQRAQLVHAAVTLCVLLFLSMPLHYLPRCILAAVVFCVAVGMVDVAALRAIRKESPGEFWLALTTAVSVVGIGVEQGIFIALALSLFRHVHHSYRPHTMVLRPDAASGALETEPVHPGAQTEPGIILYRFSADLFYANCALFARDITLLTTTAPSPVHCVVVDCSAITDIDYSAASTVRAVISTLHEAGIQVFFGRVAPYALADMERHGIVNAVGQNAIFSQLHTALEAARKANHDADPAIPLASAGS</sequence>
<dbReference type="InterPro" id="IPR002645">
    <property type="entry name" value="STAS_dom"/>
</dbReference>
<evidence type="ECO:0000256" key="2">
    <source>
        <dbReference type="ARBA" id="ARBA00022692"/>
    </source>
</evidence>
<dbReference type="GO" id="GO:0055085">
    <property type="term" value="P:transmembrane transport"/>
    <property type="evidence" value="ECO:0007669"/>
    <property type="project" value="InterPro"/>
</dbReference>
<organism evidence="8 9">
    <name type="scientific">Acetobacter vaccinii</name>
    <dbReference type="NCBI Taxonomy" id="2592655"/>
    <lineage>
        <taxon>Bacteria</taxon>
        <taxon>Pseudomonadati</taxon>
        <taxon>Pseudomonadota</taxon>
        <taxon>Alphaproteobacteria</taxon>
        <taxon>Acetobacterales</taxon>
        <taxon>Acetobacteraceae</taxon>
        <taxon>Acetobacter</taxon>
    </lineage>
</organism>
<dbReference type="Gene3D" id="3.30.750.24">
    <property type="entry name" value="STAS domain"/>
    <property type="match status" value="1"/>
</dbReference>
<feature type="transmembrane region" description="Helical" evidence="6">
    <location>
        <begin position="401"/>
        <end position="428"/>
    </location>
</feature>
<feature type="transmembrane region" description="Helical" evidence="6">
    <location>
        <begin position="117"/>
        <end position="139"/>
    </location>
</feature>
<dbReference type="InterPro" id="IPR036513">
    <property type="entry name" value="STAS_dom_sf"/>
</dbReference>
<feature type="transmembrane region" description="Helical" evidence="6">
    <location>
        <begin position="262"/>
        <end position="283"/>
    </location>
</feature>
<keyword evidence="9" id="KW-1185">Reference proteome</keyword>
<evidence type="ECO:0000313" key="9">
    <source>
        <dbReference type="Proteomes" id="UP000324536"/>
    </source>
</evidence>
<evidence type="ECO:0000256" key="3">
    <source>
        <dbReference type="ARBA" id="ARBA00022989"/>
    </source>
</evidence>
<evidence type="ECO:0000259" key="7">
    <source>
        <dbReference type="PROSITE" id="PS50801"/>
    </source>
</evidence>
<feature type="transmembrane region" description="Helical" evidence="6">
    <location>
        <begin position="193"/>
        <end position="214"/>
    </location>
</feature>
<keyword evidence="4 6" id="KW-0472">Membrane</keyword>
<feature type="compositionally biased region" description="Polar residues" evidence="5">
    <location>
        <begin position="18"/>
        <end position="29"/>
    </location>
</feature>
<feature type="transmembrane region" description="Helical" evidence="6">
    <location>
        <begin position="151"/>
        <end position="173"/>
    </location>
</feature>
<dbReference type="PROSITE" id="PS50801">
    <property type="entry name" value="STAS"/>
    <property type="match status" value="1"/>
</dbReference>
<dbReference type="InterPro" id="IPR011547">
    <property type="entry name" value="SLC26A/SulP_dom"/>
</dbReference>